<evidence type="ECO:0000256" key="2">
    <source>
        <dbReference type="ARBA" id="ARBA00022692"/>
    </source>
</evidence>
<protein>
    <submittedName>
        <fullName evidence="8">TonB family protein</fullName>
    </submittedName>
</protein>
<name>A0A4Q1SH87_9BACT</name>
<gene>
    <name evidence="8" type="ORF">ESZ00_03025</name>
</gene>
<dbReference type="InterPro" id="IPR037682">
    <property type="entry name" value="TonB_C"/>
</dbReference>
<feature type="transmembrane region" description="Helical" evidence="6">
    <location>
        <begin position="24"/>
        <end position="44"/>
    </location>
</feature>
<evidence type="ECO:0000256" key="4">
    <source>
        <dbReference type="ARBA" id="ARBA00023136"/>
    </source>
</evidence>
<dbReference type="RefSeq" id="WP_129206710.1">
    <property type="nucleotide sequence ID" value="NZ_BMGU01000001.1"/>
</dbReference>
<keyword evidence="2 6" id="KW-0812">Transmembrane</keyword>
<evidence type="ECO:0000256" key="3">
    <source>
        <dbReference type="ARBA" id="ARBA00022989"/>
    </source>
</evidence>
<dbReference type="GO" id="GO:0055085">
    <property type="term" value="P:transmembrane transport"/>
    <property type="evidence" value="ECO:0007669"/>
    <property type="project" value="InterPro"/>
</dbReference>
<dbReference type="Gene3D" id="3.30.1150.10">
    <property type="match status" value="1"/>
</dbReference>
<evidence type="ECO:0000259" key="7">
    <source>
        <dbReference type="Pfam" id="PF03544"/>
    </source>
</evidence>
<dbReference type="OrthoDB" id="9792439at2"/>
<feature type="domain" description="TonB C-terminal" evidence="7">
    <location>
        <begin position="163"/>
        <end position="217"/>
    </location>
</feature>
<sequence>MNPGANEDTPTNASKRRLSAEPSLASALSLLTHVLVLLVILYAARPVWKPQTVRTRGGHATVLYWNAGVGIGAAQQHTTSKTVVSPARQASRKNLLQAQAKPALATPSATKTGELQAASAGASQTHTQFIGNGESDADATPAWPTFSPNPPVGDRSLLPANETNIVVDVNVSADGLVLDEKLIRGLGNGLDQSVLDTVRSWRFHPATRNGAPVASISELVFPMSPRYHA</sequence>
<comment type="caution">
    <text evidence="8">The sequence shown here is derived from an EMBL/GenBank/DDBJ whole genome shotgun (WGS) entry which is preliminary data.</text>
</comment>
<feature type="compositionally biased region" description="Polar residues" evidence="5">
    <location>
        <begin position="121"/>
        <end position="130"/>
    </location>
</feature>
<reference evidence="8 9" key="1">
    <citation type="journal article" date="2016" name="Int. J. Syst. Evol. Microbiol.">
        <title>Acidipila dinghuensis sp. nov., an acidobacterium isolated from forest soil.</title>
        <authorList>
            <person name="Jiang Y.W."/>
            <person name="Wang J."/>
            <person name="Chen M.H."/>
            <person name="Lv Y.Y."/>
            <person name="Qiu L.H."/>
        </authorList>
    </citation>
    <scope>NUCLEOTIDE SEQUENCE [LARGE SCALE GENOMIC DNA]</scope>
    <source>
        <strain evidence="8 9">DHOF10</strain>
    </source>
</reference>
<evidence type="ECO:0000256" key="5">
    <source>
        <dbReference type="SAM" id="MobiDB-lite"/>
    </source>
</evidence>
<organism evidence="8 9">
    <name type="scientific">Silvibacterium dinghuense</name>
    <dbReference type="NCBI Taxonomy" id="1560006"/>
    <lineage>
        <taxon>Bacteria</taxon>
        <taxon>Pseudomonadati</taxon>
        <taxon>Acidobacteriota</taxon>
        <taxon>Terriglobia</taxon>
        <taxon>Terriglobales</taxon>
        <taxon>Acidobacteriaceae</taxon>
        <taxon>Silvibacterium</taxon>
    </lineage>
</organism>
<keyword evidence="9" id="KW-1185">Reference proteome</keyword>
<dbReference type="Proteomes" id="UP000290253">
    <property type="component" value="Unassembled WGS sequence"/>
</dbReference>
<evidence type="ECO:0000256" key="6">
    <source>
        <dbReference type="SAM" id="Phobius"/>
    </source>
</evidence>
<dbReference type="Pfam" id="PF03544">
    <property type="entry name" value="TonB_C"/>
    <property type="match status" value="1"/>
</dbReference>
<dbReference type="NCBIfam" id="TIGR01352">
    <property type="entry name" value="tonB_Cterm"/>
    <property type="match status" value="1"/>
</dbReference>
<evidence type="ECO:0000313" key="8">
    <source>
        <dbReference type="EMBL" id="RXS96928.1"/>
    </source>
</evidence>
<evidence type="ECO:0000313" key="9">
    <source>
        <dbReference type="Proteomes" id="UP000290253"/>
    </source>
</evidence>
<dbReference type="GO" id="GO:0016020">
    <property type="term" value="C:membrane"/>
    <property type="evidence" value="ECO:0007669"/>
    <property type="project" value="UniProtKB-SubCell"/>
</dbReference>
<accession>A0A4Q1SH87</accession>
<comment type="subcellular location">
    <subcellularLocation>
        <location evidence="1">Membrane</location>
        <topology evidence="1">Single-pass membrane protein</topology>
    </subcellularLocation>
</comment>
<feature type="region of interest" description="Disordered" evidence="5">
    <location>
        <begin position="117"/>
        <end position="153"/>
    </location>
</feature>
<dbReference type="EMBL" id="SDMK01000001">
    <property type="protein sequence ID" value="RXS96928.1"/>
    <property type="molecule type" value="Genomic_DNA"/>
</dbReference>
<dbReference type="AlphaFoldDB" id="A0A4Q1SH87"/>
<evidence type="ECO:0000256" key="1">
    <source>
        <dbReference type="ARBA" id="ARBA00004167"/>
    </source>
</evidence>
<dbReference type="SUPFAM" id="SSF74653">
    <property type="entry name" value="TolA/TonB C-terminal domain"/>
    <property type="match status" value="1"/>
</dbReference>
<keyword evidence="4 6" id="KW-0472">Membrane</keyword>
<keyword evidence="3 6" id="KW-1133">Transmembrane helix</keyword>
<dbReference type="InterPro" id="IPR006260">
    <property type="entry name" value="TonB/TolA_C"/>
</dbReference>
<proteinExistence type="predicted"/>